<proteinExistence type="predicted"/>
<reference evidence="3 4" key="1">
    <citation type="submission" date="2015-05" db="EMBL/GenBank/DDBJ databases">
        <title>Genome sequences of Pluralibacter gergoviae.</title>
        <authorList>
            <person name="Greninger A.L."/>
            <person name="Miller S."/>
        </authorList>
    </citation>
    <scope>NUCLEOTIDE SEQUENCE [LARGE SCALE GENOMIC DNA]</scope>
    <source>
        <strain evidence="3 4">JS81F13</strain>
    </source>
</reference>
<accession>A0A0J5L1R7</accession>
<evidence type="ECO:0000313" key="4">
    <source>
        <dbReference type="Proteomes" id="UP000036196"/>
    </source>
</evidence>
<feature type="chain" id="PRO_5005262466" description="Autotransporter domain-containing protein" evidence="1">
    <location>
        <begin position="21"/>
        <end position="235"/>
    </location>
</feature>
<dbReference type="PROSITE" id="PS51257">
    <property type="entry name" value="PROKAR_LIPOPROTEIN"/>
    <property type="match status" value="1"/>
</dbReference>
<evidence type="ECO:0000259" key="2">
    <source>
        <dbReference type="Pfam" id="PF03797"/>
    </source>
</evidence>
<protein>
    <recommendedName>
        <fullName evidence="2">Autotransporter domain-containing protein</fullName>
    </recommendedName>
</protein>
<dbReference type="Proteomes" id="UP000036196">
    <property type="component" value="Unassembled WGS sequence"/>
</dbReference>
<dbReference type="InterPro" id="IPR005546">
    <property type="entry name" value="Autotransporte_beta"/>
</dbReference>
<organism evidence="3 4">
    <name type="scientific">Pluralibacter gergoviae</name>
    <name type="common">Enterobacter gergoviae</name>
    <dbReference type="NCBI Taxonomy" id="61647"/>
    <lineage>
        <taxon>Bacteria</taxon>
        <taxon>Pseudomonadati</taxon>
        <taxon>Pseudomonadota</taxon>
        <taxon>Gammaproteobacteria</taxon>
        <taxon>Enterobacterales</taxon>
        <taxon>Enterobacteriaceae</taxon>
        <taxon>Pluralibacter</taxon>
    </lineage>
</organism>
<dbReference type="STRING" id="61647.LG71_01970"/>
<evidence type="ECO:0000313" key="3">
    <source>
        <dbReference type="EMBL" id="KMK12750.1"/>
    </source>
</evidence>
<keyword evidence="1" id="KW-0732">Signal</keyword>
<evidence type="ECO:0000256" key="1">
    <source>
        <dbReference type="SAM" id="SignalP"/>
    </source>
</evidence>
<dbReference type="RefSeq" id="WP_048279445.1">
    <property type="nucleotide sequence ID" value="NZ_LDZF01000015.1"/>
</dbReference>
<dbReference type="eggNOG" id="COG5571">
    <property type="taxonomic scope" value="Bacteria"/>
</dbReference>
<dbReference type="AlphaFoldDB" id="A0A0J5L1R7"/>
<dbReference type="Pfam" id="PF03797">
    <property type="entry name" value="Autotransporter"/>
    <property type="match status" value="1"/>
</dbReference>
<name>A0A0J5L1R7_PLUGE</name>
<dbReference type="SUPFAM" id="SSF103515">
    <property type="entry name" value="Autotransporter"/>
    <property type="match status" value="1"/>
</dbReference>
<dbReference type="PATRIC" id="fig|61647.15.peg.1136"/>
<comment type="caution">
    <text evidence="3">The sequence shown here is derived from an EMBL/GenBank/DDBJ whole genome shotgun (WGS) entry which is preliminary data.</text>
</comment>
<keyword evidence="4" id="KW-1185">Reference proteome</keyword>
<dbReference type="InterPro" id="IPR036709">
    <property type="entry name" value="Autotransporte_beta_dom_sf"/>
</dbReference>
<dbReference type="Gene3D" id="2.40.128.130">
    <property type="entry name" value="Autotransporter beta-domain"/>
    <property type="match status" value="1"/>
</dbReference>
<gene>
    <name evidence="3" type="ORF">ABW06_14750</name>
</gene>
<sequence length="235" mass="25847">MIIKRCSGLPGLICPFFALAGASCPTAASAWQQEYIVTEPQSDSAARYTWDSDHPPRYNDVLTERINASLALPGVAFTPPESLPMDATRTLSMQLNIPIGANFTTGPVASWRYDGTSQSIWNEFGDSASTAAQNDPLWHASVSTLGWRINSQPLWGVHPWAQISFNQQFGENQWKSQSGLSRTPTSTQDGSWRDVTLGADMLLNPNFSAYASFSQADNLTESTNYIYMMGMSARF</sequence>
<feature type="domain" description="Autotransporter" evidence="2">
    <location>
        <begin position="95"/>
        <end position="213"/>
    </location>
</feature>
<feature type="signal peptide" evidence="1">
    <location>
        <begin position="1"/>
        <end position="20"/>
    </location>
</feature>
<dbReference type="EMBL" id="LDZF01000015">
    <property type="protein sequence ID" value="KMK12750.1"/>
    <property type="molecule type" value="Genomic_DNA"/>
</dbReference>